<dbReference type="SUPFAM" id="SSF53850">
    <property type="entry name" value="Periplasmic binding protein-like II"/>
    <property type="match status" value="1"/>
</dbReference>
<evidence type="ECO:0000313" key="6">
    <source>
        <dbReference type="EMBL" id="SDM60132.1"/>
    </source>
</evidence>
<reference evidence="6 7" key="1">
    <citation type="submission" date="2016-10" db="EMBL/GenBank/DDBJ databases">
        <authorList>
            <person name="de Groot N.N."/>
        </authorList>
    </citation>
    <scope>NUCLEOTIDE SEQUENCE [LARGE SCALE GENOMIC DNA]</scope>
    <source>
        <strain evidence="6 7">CGMCC 1.11147</strain>
    </source>
</reference>
<feature type="domain" description="Solute-binding protein family 3/N-terminal" evidence="5">
    <location>
        <begin position="86"/>
        <end position="315"/>
    </location>
</feature>
<dbReference type="RefSeq" id="WP_091021520.1">
    <property type="nucleotide sequence ID" value="NZ_BKAE01000005.1"/>
</dbReference>
<dbReference type="PROSITE" id="PS01039">
    <property type="entry name" value="SBP_BACTERIAL_3"/>
    <property type="match status" value="1"/>
</dbReference>
<organism evidence="6 7">
    <name type="scientific">Nocardioides szechwanensis</name>
    <dbReference type="NCBI Taxonomy" id="1005944"/>
    <lineage>
        <taxon>Bacteria</taxon>
        <taxon>Bacillati</taxon>
        <taxon>Actinomycetota</taxon>
        <taxon>Actinomycetes</taxon>
        <taxon>Propionibacteriales</taxon>
        <taxon>Nocardioidaceae</taxon>
        <taxon>Nocardioides</taxon>
    </lineage>
</organism>
<keyword evidence="2" id="KW-0813">Transport</keyword>
<sequence>MSIRPRSRVAGLTVLAGLVLGGCGGYDDTVVPPPEAVETTPAAPATTPAVCVDDTNPTRSYTPIAVAAPGDFPSISTMAEIYDRGRLIAGVSADTYLLASNNPFTGQIEGFDIDMVEQVAEAIFGDPKAYELRVITAGERLTALQEERVDVVVRNMTINCVRWQSIAFSAEYYRSGQKILVRSDLADGQGPVVDTPAELADLRVCAPTGTSSLDNIKRASPEAEIVTASNHTGCLTLFQQGAVDAITGDDTVLAGLATQDPYAVVPEQEAFSAEPYGIGVNAGNVDLVRFINGVLERMRADGSWKASYEKWLAPTLGGGATQPQPVYGRTP</sequence>
<dbReference type="EMBL" id="FNIC01000001">
    <property type="protein sequence ID" value="SDM60132.1"/>
    <property type="molecule type" value="Genomic_DNA"/>
</dbReference>
<dbReference type="Gene3D" id="3.40.190.10">
    <property type="entry name" value="Periplasmic binding protein-like II"/>
    <property type="match status" value="2"/>
</dbReference>
<proteinExistence type="inferred from homology"/>
<evidence type="ECO:0000256" key="2">
    <source>
        <dbReference type="ARBA" id="ARBA00022448"/>
    </source>
</evidence>
<evidence type="ECO:0000256" key="3">
    <source>
        <dbReference type="ARBA" id="ARBA00022729"/>
    </source>
</evidence>
<dbReference type="SMART" id="SM00062">
    <property type="entry name" value="PBPb"/>
    <property type="match status" value="1"/>
</dbReference>
<dbReference type="Pfam" id="PF00497">
    <property type="entry name" value="SBP_bac_3"/>
    <property type="match status" value="1"/>
</dbReference>
<evidence type="ECO:0000259" key="5">
    <source>
        <dbReference type="SMART" id="SM00062"/>
    </source>
</evidence>
<comment type="similarity">
    <text evidence="1 4">Belongs to the bacterial solute-binding protein 3 family.</text>
</comment>
<evidence type="ECO:0000256" key="1">
    <source>
        <dbReference type="ARBA" id="ARBA00010333"/>
    </source>
</evidence>
<dbReference type="Proteomes" id="UP000199004">
    <property type="component" value="Unassembled WGS sequence"/>
</dbReference>
<dbReference type="GO" id="GO:0030288">
    <property type="term" value="C:outer membrane-bounded periplasmic space"/>
    <property type="evidence" value="ECO:0007669"/>
    <property type="project" value="TreeGrafter"/>
</dbReference>
<dbReference type="AlphaFoldDB" id="A0A1G9UJL5"/>
<dbReference type="InterPro" id="IPR001638">
    <property type="entry name" value="Solute-binding_3/MltF_N"/>
</dbReference>
<dbReference type="PROSITE" id="PS51257">
    <property type="entry name" value="PROKAR_LIPOPROTEIN"/>
    <property type="match status" value="1"/>
</dbReference>
<dbReference type="CDD" id="cd13690">
    <property type="entry name" value="PBP2_GluB"/>
    <property type="match status" value="1"/>
</dbReference>
<name>A0A1G9UJL5_9ACTN</name>
<evidence type="ECO:0000256" key="4">
    <source>
        <dbReference type="RuleBase" id="RU003744"/>
    </source>
</evidence>
<dbReference type="GO" id="GO:0005576">
    <property type="term" value="C:extracellular region"/>
    <property type="evidence" value="ECO:0007669"/>
    <property type="project" value="TreeGrafter"/>
</dbReference>
<dbReference type="STRING" id="1005944.SAMN05192576_0455"/>
<dbReference type="PANTHER" id="PTHR30085">
    <property type="entry name" value="AMINO ACID ABC TRANSPORTER PERMEASE"/>
    <property type="match status" value="1"/>
</dbReference>
<protein>
    <submittedName>
        <fullName evidence="6">Amino acid ABC transporter substrate-binding protein, PAAT family</fullName>
    </submittedName>
</protein>
<keyword evidence="7" id="KW-1185">Reference proteome</keyword>
<keyword evidence="3" id="KW-0732">Signal</keyword>
<dbReference type="PANTHER" id="PTHR30085:SF6">
    <property type="entry name" value="ABC TRANSPORTER GLUTAMINE-BINDING PROTEIN GLNH"/>
    <property type="match status" value="1"/>
</dbReference>
<gene>
    <name evidence="6" type="ORF">SAMN05192576_0455</name>
</gene>
<dbReference type="OrthoDB" id="9807888at2"/>
<accession>A0A1G9UJL5</accession>
<dbReference type="InterPro" id="IPR018313">
    <property type="entry name" value="SBP_3_CS"/>
</dbReference>
<dbReference type="GO" id="GO:0006865">
    <property type="term" value="P:amino acid transport"/>
    <property type="evidence" value="ECO:0007669"/>
    <property type="project" value="TreeGrafter"/>
</dbReference>
<dbReference type="InterPro" id="IPR051455">
    <property type="entry name" value="Bact_solute-bind_prot3"/>
</dbReference>
<evidence type="ECO:0000313" key="7">
    <source>
        <dbReference type="Proteomes" id="UP000199004"/>
    </source>
</evidence>